<reference evidence="1" key="1">
    <citation type="submission" date="2023-05" db="EMBL/GenBank/DDBJ databases">
        <title>Complete genome sequence data from fresh produce 2nd batch.</title>
        <authorList>
            <person name="Stein M."/>
            <person name="Cho G.-S."/>
            <person name="Brinks E."/>
            <person name="Franz C.M.A.P."/>
        </authorList>
    </citation>
    <scope>NUCLEOTIDE SEQUENCE [LARGE SCALE GENOMIC DNA]</scope>
    <source>
        <strain evidence="1">E1</strain>
    </source>
</reference>
<gene>
    <name evidence="1" type="ORF">F0320_04090</name>
</gene>
<keyword evidence="2" id="KW-1185">Reference proteome</keyword>
<dbReference type="Proteomes" id="UP000323234">
    <property type="component" value="Chromosome"/>
</dbReference>
<dbReference type="KEGG" id="edy:F0320_04090"/>
<organism evidence="1 2">
    <name type="scientific">Enterobacter dykesii</name>
    <dbReference type="NCBI Taxonomy" id="2797506"/>
    <lineage>
        <taxon>Bacteria</taxon>
        <taxon>Pseudomonadati</taxon>
        <taxon>Pseudomonadota</taxon>
        <taxon>Gammaproteobacteria</taxon>
        <taxon>Enterobacterales</taxon>
        <taxon>Enterobacteriaceae</taxon>
        <taxon>Enterobacter</taxon>
    </lineage>
</organism>
<dbReference type="AlphaFoldDB" id="A0AAU7J478"/>
<evidence type="ECO:0000313" key="1">
    <source>
        <dbReference type="EMBL" id="XBN40596.1"/>
    </source>
</evidence>
<evidence type="ECO:0000313" key="2">
    <source>
        <dbReference type="Proteomes" id="UP000323234"/>
    </source>
</evidence>
<dbReference type="RefSeq" id="WP_012542754.1">
    <property type="nucleotide sequence ID" value="NZ_CP126604.1"/>
</dbReference>
<proteinExistence type="predicted"/>
<accession>A0AAU7J478</accession>
<sequence length="169" mass="19568">MAQHRYKILSICVPYLFYPVPKKAFDSLNKNELSICPKDFITVYVVIDTEGSDKSDIFISLTEAKNKCLEKNNKVFNESKIPRLTLDLPSNWRQYIVTQNKPKLEYDIDDTTLLNEISNAEKDIMLSLLEERKLMLRDLFSGMKEDYRIKKDASVNNDPSIVPKSPKIS</sequence>
<protein>
    <submittedName>
        <fullName evidence="1">Uncharacterized protein</fullName>
    </submittedName>
</protein>
<dbReference type="EMBL" id="CP126604">
    <property type="protein sequence ID" value="XBN40596.1"/>
    <property type="molecule type" value="Genomic_DNA"/>
</dbReference>
<name>A0AAU7J478_9ENTR</name>